<evidence type="ECO:0000259" key="7">
    <source>
        <dbReference type="PROSITE" id="PS00624"/>
    </source>
</evidence>
<dbReference type="GO" id="GO:0008812">
    <property type="term" value="F:choline dehydrogenase activity"/>
    <property type="evidence" value="ECO:0007669"/>
    <property type="project" value="UniProtKB-EC"/>
</dbReference>
<dbReference type="PIRSF" id="PIRSF000137">
    <property type="entry name" value="Alcohol_oxidase"/>
    <property type="match status" value="1"/>
</dbReference>
<evidence type="ECO:0000313" key="9">
    <source>
        <dbReference type="Proteomes" id="UP001258994"/>
    </source>
</evidence>
<dbReference type="RefSeq" id="WP_348393318.1">
    <property type="nucleotide sequence ID" value="NZ_CP134145.1"/>
</dbReference>
<dbReference type="Pfam" id="PF05199">
    <property type="entry name" value="GMC_oxred_C"/>
    <property type="match status" value="1"/>
</dbReference>
<sequence>MFDYIIIGAGSAGGVLANRLSKDPKNQVCLIEAGSGDNSLIVDTPGAFGVHMFWRKFNWGFTSQPDNSADQRSHFCPRGKGLGGSSMINGMVYTRGHSSDYDAWENLGNTGWGFDDVLPYFIKSEDNSRGKSEYHGKDGLLTVSDIPKNYYPLENVFMEAAQQAGLPLNDDFNNDQLDGVGNYQFTIRNGKRSGVGSCFIRPAMQRSNLTIISEARASKLLFEGKKAVGVAYHQSGETKQVYAAKEVILSGGALNSPQLLMLSGVGDTEHLSQMGIETHHHLQGVGKNLQDHPEVPLVYKSLRKDGYSLSSIFPRVKEGLQYLLGKNGPIQNSITAVGGYYKSSDDVAVADVQIHFLPLMFADHGRNIEYLIDHGFSAHVNVARPKSRGFVQLRNNDPMADPLIQLNLLSHPDDMDVLLKAVKKMRTIIGMSALDSHRGEEVFPGKHRQNDEEIMHGIRQNVSHVYHPVGTCKMGQDSMAVVDEQLRVHGLESLRIVDASIMPTLVSANTNAPTIMIAEKAADMILSAAKGV</sequence>
<keyword evidence="9" id="KW-1185">Reference proteome</keyword>
<dbReference type="SUPFAM" id="SSF54373">
    <property type="entry name" value="FAD-linked reductases, C-terminal domain"/>
    <property type="match status" value="1"/>
</dbReference>
<dbReference type="PROSITE" id="PS00623">
    <property type="entry name" value="GMC_OXRED_1"/>
    <property type="match status" value="1"/>
</dbReference>
<accession>A0ABY9U041</accession>
<dbReference type="InterPro" id="IPR000172">
    <property type="entry name" value="GMC_OxRdtase_N"/>
</dbReference>
<feature type="domain" description="Glucose-methanol-choline oxidoreductase N-terminal" evidence="7">
    <location>
        <begin position="252"/>
        <end position="266"/>
    </location>
</feature>
<evidence type="ECO:0000259" key="6">
    <source>
        <dbReference type="PROSITE" id="PS00623"/>
    </source>
</evidence>
<keyword evidence="3 5" id="KW-0285">Flavoprotein</keyword>
<dbReference type="InterPro" id="IPR036188">
    <property type="entry name" value="FAD/NAD-bd_sf"/>
</dbReference>
<feature type="domain" description="Glucose-methanol-choline oxidoreductase N-terminal" evidence="6">
    <location>
        <begin position="79"/>
        <end position="102"/>
    </location>
</feature>
<comment type="cofactor">
    <cofactor evidence="1">
        <name>FAD</name>
        <dbReference type="ChEBI" id="CHEBI:57692"/>
    </cofactor>
</comment>
<evidence type="ECO:0000313" key="8">
    <source>
        <dbReference type="EMBL" id="WNC74211.1"/>
    </source>
</evidence>
<evidence type="ECO:0000256" key="1">
    <source>
        <dbReference type="ARBA" id="ARBA00001974"/>
    </source>
</evidence>
<keyword evidence="8" id="KW-0560">Oxidoreductase</keyword>
<evidence type="ECO:0000256" key="5">
    <source>
        <dbReference type="RuleBase" id="RU003968"/>
    </source>
</evidence>
<dbReference type="SUPFAM" id="SSF51905">
    <property type="entry name" value="FAD/NAD(P)-binding domain"/>
    <property type="match status" value="1"/>
</dbReference>
<dbReference type="NCBIfam" id="NF002550">
    <property type="entry name" value="PRK02106.1"/>
    <property type="match status" value="1"/>
</dbReference>
<dbReference type="Proteomes" id="UP001258994">
    <property type="component" value="Chromosome"/>
</dbReference>
<evidence type="ECO:0000256" key="3">
    <source>
        <dbReference type="ARBA" id="ARBA00022630"/>
    </source>
</evidence>
<keyword evidence="4 5" id="KW-0274">FAD</keyword>
<dbReference type="PROSITE" id="PS00624">
    <property type="entry name" value="GMC_OXRED_2"/>
    <property type="match status" value="1"/>
</dbReference>
<dbReference type="InterPro" id="IPR007867">
    <property type="entry name" value="GMC_OxRtase_C"/>
</dbReference>
<dbReference type="Pfam" id="PF00732">
    <property type="entry name" value="GMC_oxred_N"/>
    <property type="match status" value="1"/>
</dbReference>
<dbReference type="PANTHER" id="PTHR11552:SF147">
    <property type="entry name" value="CHOLINE DEHYDROGENASE, MITOCHONDRIAL"/>
    <property type="match status" value="1"/>
</dbReference>
<reference evidence="9" key="1">
    <citation type="submission" date="2023-09" db="EMBL/GenBank/DDBJ databases">
        <authorList>
            <person name="Li S."/>
            <person name="Li X."/>
            <person name="Zhang C."/>
            <person name="Zhao Z."/>
        </authorList>
    </citation>
    <scope>NUCLEOTIDE SEQUENCE [LARGE SCALE GENOMIC DNA]</scope>
    <source>
        <strain evidence="9">SQ149</strain>
    </source>
</reference>
<protein>
    <submittedName>
        <fullName evidence="8">Choline dehydrogenase</fullName>
        <ecNumber evidence="8">1.1.99.1</ecNumber>
    </submittedName>
</protein>
<gene>
    <name evidence="8" type="ORF">RGQ13_09520</name>
</gene>
<organism evidence="8 9">
    <name type="scientific">Thalassotalea psychrophila</name>
    <dbReference type="NCBI Taxonomy" id="3065647"/>
    <lineage>
        <taxon>Bacteria</taxon>
        <taxon>Pseudomonadati</taxon>
        <taxon>Pseudomonadota</taxon>
        <taxon>Gammaproteobacteria</taxon>
        <taxon>Alteromonadales</taxon>
        <taxon>Colwelliaceae</taxon>
        <taxon>Thalassotalea</taxon>
    </lineage>
</organism>
<dbReference type="EMBL" id="CP134145">
    <property type="protein sequence ID" value="WNC74211.1"/>
    <property type="molecule type" value="Genomic_DNA"/>
</dbReference>
<dbReference type="Gene3D" id="3.30.560.10">
    <property type="entry name" value="Glucose Oxidase, domain 3"/>
    <property type="match status" value="1"/>
</dbReference>
<dbReference type="Gene3D" id="3.50.50.60">
    <property type="entry name" value="FAD/NAD(P)-binding domain"/>
    <property type="match status" value="1"/>
</dbReference>
<dbReference type="PANTHER" id="PTHR11552">
    <property type="entry name" value="GLUCOSE-METHANOL-CHOLINE GMC OXIDOREDUCTASE"/>
    <property type="match status" value="1"/>
</dbReference>
<evidence type="ECO:0000256" key="4">
    <source>
        <dbReference type="ARBA" id="ARBA00022827"/>
    </source>
</evidence>
<dbReference type="EC" id="1.1.99.1" evidence="8"/>
<dbReference type="InterPro" id="IPR012132">
    <property type="entry name" value="GMC_OxRdtase"/>
</dbReference>
<proteinExistence type="inferred from homology"/>
<comment type="similarity">
    <text evidence="2 5">Belongs to the GMC oxidoreductase family.</text>
</comment>
<name>A0ABY9U041_9GAMM</name>
<evidence type="ECO:0000256" key="2">
    <source>
        <dbReference type="ARBA" id="ARBA00010790"/>
    </source>
</evidence>